<evidence type="ECO:0000313" key="2">
    <source>
        <dbReference type="EMBL" id="EGA71376.1"/>
    </source>
</evidence>
<dbReference type="eggNOG" id="ENOG5031Q5Z">
    <property type="taxonomic scope" value="Bacteria"/>
</dbReference>
<keyword evidence="1" id="KW-0472">Membrane</keyword>
<dbReference type="RefSeq" id="WP_008074538.1">
    <property type="nucleotide sequence ID" value="NZ_AEVT01000019.1"/>
</dbReference>
<protein>
    <submittedName>
        <fullName evidence="2">Uncharacterized protein</fullName>
    </submittedName>
</protein>
<dbReference type="Proteomes" id="UP000006228">
    <property type="component" value="Unassembled WGS sequence"/>
</dbReference>
<sequence length="107" mass="12031">MYKVVLFSVAICIGLVAIPSLVLDFGDWTELFLRSSVGFFFGLLIAPEVDREVFKSPVVFQSISGFCCGFSLAYLLNASSKWVLLIALIGFFMGFTARWWVKHIRLP</sequence>
<evidence type="ECO:0000313" key="3">
    <source>
        <dbReference type="Proteomes" id="UP000006228"/>
    </source>
</evidence>
<organism evidence="2 3">
    <name type="scientific">Vibrio sinaloensis DSM 21326</name>
    <dbReference type="NCBI Taxonomy" id="945550"/>
    <lineage>
        <taxon>Bacteria</taxon>
        <taxon>Pseudomonadati</taxon>
        <taxon>Pseudomonadota</taxon>
        <taxon>Gammaproteobacteria</taxon>
        <taxon>Vibrionales</taxon>
        <taxon>Vibrionaceae</taxon>
        <taxon>Vibrio</taxon>
        <taxon>Vibrio oreintalis group</taxon>
    </lineage>
</organism>
<feature type="transmembrane region" description="Helical" evidence="1">
    <location>
        <begin position="82"/>
        <end position="101"/>
    </location>
</feature>
<name>E8M3M6_PHOS4</name>
<comment type="caution">
    <text evidence="2">The sequence shown here is derived from an EMBL/GenBank/DDBJ whole genome shotgun (WGS) entry which is preliminary data.</text>
</comment>
<reference evidence="2 3" key="1">
    <citation type="journal article" date="2012" name="Int. J. Syst. Evol. Microbiol.">
        <title>Vibrio caribbeanicus sp. nov., isolated from the marine sponge Scleritoderma cyanea.</title>
        <authorList>
            <person name="Hoffmann M."/>
            <person name="Monday S.R."/>
            <person name="Allard M.W."/>
            <person name="Strain E.A."/>
            <person name="Whittaker P."/>
            <person name="Naum M."/>
            <person name="McCarthy P.J."/>
            <person name="Lopez J.V."/>
            <person name="Fischer M."/>
            <person name="Brown E.W."/>
        </authorList>
    </citation>
    <scope>NUCLEOTIDE SEQUENCE [LARGE SCALE GENOMIC DNA]</scope>
    <source>
        <strain evidence="3">DSMZ 21326</strain>
    </source>
</reference>
<accession>E8M3M6</accession>
<dbReference type="GeneID" id="95571762"/>
<dbReference type="EMBL" id="AEVT01000019">
    <property type="protein sequence ID" value="EGA71376.1"/>
    <property type="molecule type" value="Genomic_DNA"/>
</dbReference>
<keyword evidence="1" id="KW-1133">Transmembrane helix</keyword>
<evidence type="ECO:0000256" key="1">
    <source>
        <dbReference type="SAM" id="Phobius"/>
    </source>
</evidence>
<proteinExistence type="predicted"/>
<keyword evidence="1" id="KW-0812">Transmembrane</keyword>
<gene>
    <name evidence="2" type="ORF">VISI1226_14581</name>
</gene>
<dbReference type="AlphaFoldDB" id="E8M3M6"/>
<feature type="transmembrane region" description="Helical" evidence="1">
    <location>
        <begin position="58"/>
        <end position="76"/>
    </location>
</feature>